<gene>
    <name evidence="1" type="ORF">CulFRC58_0631</name>
</gene>
<protein>
    <submittedName>
        <fullName evidence="1">Uncharacterized protein</fullName>
    </submittedName>
</protein>
<dbReference type="Proteomes" id="UP000036185">
    <property type="component" value="Chromosome"/>
</dbReference>
<accession>A0ABM5TZB1</accession>
<dbReference type="EMBL" id="CP011913">
    <property type="protein sequence ID" value="AKN76485.1"/>
    <property type="molecule type" value="Genomic_DNA"/>
</dbReference>
<evidence type="ECO:0000313" key="1">
    <source>
        <dbReference type="EMBL" id="AKN76485.1"/>
    </source>
</evidence>
<sequence>MIESCGEPLIEMPVKDCDVPFGMYRESPASFPAVLCQI</sequence>
<keyword evidence="2" id="KW-1185">Reference proteome</keyword>
<organism evidence="1 2">
    <name type="scientific">Corynebacterium ulcerans FRC58</name>
    <dbReference type="NCBI Taxonomy" id="1408268"/>
    <lineage>
        <taxon>Bacteria</taxon>
        <taxon>Bacillati</taxon>
        <taxon>Actinomycetota</taxon>
        <taxon>Actinomycetes</taxon>
        <taxon>Mycobacteriales</taxon>
        <taxon>Corynebacteriaceae</taxon>
        <taxon>Corynebacterium</taxon>
    </lineage>
</organism>
<reference evidence="1 2" key="1">
    <citation type="journal article" date="2014" name="Int. J. Syst. Evol. Microbiol.">
        <title>Draft Genome Sequence of Corynebacterium ulcerans FRC58, Isolated from the Bronchitic Aspiration of a Patient in France.</title>
        <authorList>
            <person name="Silva Ado S."/>
            <person name="Barauna R.A."/>
            <person name="de Sa P.C."/>
            <person name="das Gracas D.A."/>
            <person name="Carneiro A.R."/>
            <person name="Thouvenin M."/>
            <person name="Azevedo V."/>
            <person name="Badell E."/>
            <person name="Guiso N."/>
            <person name="da Silva A.L."/>
            <person name="Ramos R.T."/>
        </authorList>
    </citation>
    <scope>NUCLEOTIDE SEQUENCE [LARGE SCALE GENOMIC DNA]</scope>
    <source>
        <strain evidence="1 2">FRC58</strain>
    </source>
</reference>
<proteinExistence type="predicted"/>
<evidence type="ECO:0000313" key="2">
    <source>
        <dbReference type="Proteomes" id="UP000036185"/>
    </source>
</evidence>
<name>A0ABM5TZB1_CORUL</name>